<sequence length="163" mass="18893">MCEDLMEKGEAGNIDVLMPTQSRSAVPKNTGTTAEPPPSSAVEIESVRGCSRVTEAFTHRCVVDSCPEGYPRLAAFLDSDENFMLYRRFGFLQTRLLLNKQAELREYEKDLDRIDEEDRMKFPRRLKSREKDNASDGRRKVLLHDIQSAWVEYGYHHFDKIIY</sequence>
<proteinExistence type="predicted"/>
<protein>
    <recommendedName>
        <fullName evidence="2">DUF6594 domain-containing protein</fullName>
    </recommendedName>
</protein>
<evidence type="ECO:0000313" key="4">
    <source>
        <dbReference type="Proteomes" id="UP000701801"/>
    </source>
</evidence>
<feature type="compositionally biased region" description="Polar residues" evidence="1">
    <location>
        <begin position="19"/>
        <end position="33"/>
    </location>
</feature>
<organism evidence="3 4">
    <name type="scientific">Hymenoscyphus albidus</name>
    <dbReference type="NCBI Taxonomy" id="595503"/>
    <lineage>
        <taxon>Eukaryota</taxon>
        <taxon>Fungi</taxon>
        <taxon>Dikarya</taxon>
        <taxon>Ascomycota</taxon>
        <taxon>Pezizomycotina</taxon>
        <taxon>Leotiomycetes</taxon>
        <taxon>Helotiales</taxon>
        <taxon>Helotiaceae</taxon>
        <taxon>Hymenoscyphus</taxon>
    </lineage>
</organism>
<dbReference type="PANTHER" id="PTHR34502:SF3">
    <property type="entry name" value="DUF6594 DOMAIN-CONTAINING PROTEIN"/>
    <property type="match status" value="1"/>
</dbReference>
<dbReference type="EMBL" id="CAJVRM010000221">
    <property type="protein sequence ID" value="CAG8977493.1"/>
    <property type="molecule type" value="Genomic_DNA"/>
</dbReference>
<evidence type="ECO:0000259" key="2">
    <source>
        <dbReference type="Pfam" id="PF20237"/>
    </source>
</evidence>
<evidence type="ECO:0000256" key="1">
    <source>
        <dbReference type="SAM" id="MobiDB-lite"/>
    </source>
</evidence>
<feature type="domain" description="DUF6594" evidence="2">
    <location>
        <begin position="70"/>
        <end position="153"/>
    </location>
</feature>
<dbReference type="Proteomes" id="UP000701801">
    <property type="component" value="Unassembled WGS sequence"/>
</dbReference>
<dbReference type="AlphaFoldDB" id="A0A9N9LPI8"/>
<comment type="caution">
    <text evidence="3">The sequence shown here is derived from an EMBL/GenBank/DDBJ whole genome shotgun (WGS) entry which is preliminary data.</text>
</comment>
<reference evidence="3" key="1">
    <citation type="submission" date="2021-07" db="EMBL/GenBank/DDBJ databases">
        <authorList>
            <person name="Durling M."/>
        </authorList>
    </citation>
    <scope>NUCLEOTIDE SEQUENCE</scope>
</reference>
<dbReference type="InterPro" id="IPR046529">
    <property type="entry name" value="DUF6594"/>
</dbReference>
<gene>
    <name evidence="3" type="ORF">HYALB_00009325</name>
</gene>
<accession>A0A9N9LPI8</accession>
<evidence type="ECO:0000313" key="3">
    <source>
        <dbReference type="EMBL" id="CAG8977493.1"/>
    </source>
</evidence>
<name>A0A9N9LPI8_9HELO</name>
<dbReference type="OrthoDB" id="3533814at2759"/>
<keyword evidence="4" id="KW-1185">Reference proteome</keyword>
<feature type="region of interest" description="Disordered" evidence="1">
    <location>
        <begin position="13"/>
        <end position="42"/>
    </location>
</feature>
<dbReference type="PANTHER" id="PTHR34502">
    <property type="entry name" value="DUF6594 DOMAIN-CONTAINING PROTEIN-RELATED"/>
    <property type="match status" value="1"/>
</dbReference>
<dbReference type="Pfam" id="PF20237">
    <property type="entry name" value="DUF6594"/>
    <property type="match status" value="1"/>
</dbReference>